<dbReference type="EMBL" id="JADBEG010000001">
    <property type="protein sequence ID" value="MBE1502634.1"/>
    <property type="molecule type" value="Genomic_DNA"/>
</dbReference>
<evidence type="ECO:0000313" key="1">
    <source>
        <dbReference type="EMBL" id="MBE1502634.1"/>
    </source>
</evidence>
<keyword evidence="2" id="KW-1185">Reference proteome</keyword>
<evidence type="ECO:0008006" key="3">
    <source>
        <dbReference type="Google" id="ProtNLM"/>
    </source>
</evidence>
<dbReference type="RefSeq" id="WP_086865738.1">
    <property type="nucleotide sequence ID" value="NZ_JADBEG010000001.1"/>
</dbReference>
<organism evidence="1 2">
    <name type="scientific">Amycolatopsis lexingtonensis</name>
    <dbReference type="NCBI Taxonomy" id="218822"/>
    <lineage>
        <taxon>Bacteria</taxon>
        <taxon>Bacillati</taxon>
        <taxon>Actinomycetota</taxon>
        <taxon>Actinomycetes</taxon>
        <taxon>Pseudonocardiales</taxon>
        <taxon>Pseudonocardiaceae</taxon>
        <taxon>Amycolatopsis</taxon>
    </lineage>
</organism>
<accession>A0ABR9IHJ1</accession>
<proteinExistence type="predicted"/>
<gene>
    <name evidence="1" type="ORF">H4696_009734</name>
</gene>
<sequence length="75" mass="8059">MTELEAFETLRQWARTQGMNAESITGDGWTVAAHGNSWVLAPRGRSSAVYIVNSAGVRPVNRSVESLADVLAGLE</sequence>
<name>A0ABR9IHJ1_9PSEU</name>
<reference evidence="1 2" key="1">
    <citation type="submission" date="2020-10" db="EMBL/GenBank/DDBJ databases">
        <title>Sequencing the genomes of 1000 actinobacteria strains.</title>
        <authorList>
            <person name="Klenk H.-P."/>
        </authorList>
    </citation>
    <scope>NUCLEOTIDE SEQUENCE [LARGE SCALE GENOMIC DNA]</scope>
    <source>
        <strain evidence="1 2">DSM 44653</strain>
    </source>
</reference>
<dbReference type="Proteomes" id="UP000631670">
    <property type="component" value="Unassembled WGS sequence"/>
</dbReference>
<protein>
    <recommendedName>
        <fullName evidence="3">Immunity protein 35 domain-containing protein</fullName>
    </recommendedName>
</protein>
<evidence type="ECO:0000313" key="2">
    <source>
        <dbReference type="Proteomes" id="UP000631670"/>
    </source>
</evidence>
<comment type="caution">
    <text evidence="1">The sequence shown here is derived from an EMBL/GenBank/DDBJ whole genome shotgun (WGS) entry which is preliminary data.</text>
</comment>